<dbReference type="GO" id="GO:0004386">
    <property type="term" value="F:helicase activity"/>
    <property type="evidence" value="ECO:0007669"/>
    <property type="project" value="UniProtKB-KW"/>
</dbReference>
<keyword evidence="3" id="KW-1185">Reference proteome</keyword>
<dbReference type="Pfam" id="PF01935">
    <property type="entry name" value="DUF87"/>
    <property type="match status" value="1"/>
</dbReference>
<dbReference type="EMBL" id="JACDUT010000011">
    <property type="protein sequence ID" value="MBA2876286.1"/>
    <property type="molecule type" value="Genomic_DNA"/>
</dbReference>
<dbReference type="RefSeq" id="WP_220129557.1">
    <property type="nucleotide sequence ID" value="NZ_JACDUT010000011.1"/>
</dbReference>
<sequence length="672" mass="77199">MSMELFNQMTSVDLFALKNSKDQYVGRPFYLNYEKAGILTCDAWKQKVKGLPQGAFLLAFYENELDVDEALLLRVLTPIKLPTDNDIVSAMVEYYKDDLDTSGPENKLDQFTRYEFSFSGLECRILGTFYKNEKGHTCFGADVENFYAPNNYKIYKPTPEILEAIINFKSNGFITKNETDVRFGKVRYSSSTRFQAKEDEVPVYVTAQDFLGKRTALFGMTRTGKSNTVKKIIEATVELSQKAPSTLENASENQPFTNNGLPQYPVGQIIFDVNGEYANPNLQDEGTAIFELFRNDVVRYSVLEKPDFKVLKVNFYKDIEAGFELIKAALAEESGDYIKNFMAVELLSPEKISSIVDRSTKVRAERVLAAYKCCLAAAGFKPPKNGRYIKFSGNEELNKLVKEDGSIDPSKGVSLKEATAWFEKIWEEYNNKNSFFAQYEKKKGHDWMDNDLKAMLIMLTRIREGGKQPSVSGYIKLRPLGELHTDSEDESYEISILKYLRQGKIVIIDLSQGLPSIQKLYSQRLCEKIFQDAMNNFIQNKPNNFIQFYFEEAHNLFPKKDDKDLSQIYNRIAKEGAKLHLGLIYATQEVSSISSNILKNTQNWFISHLNNHDEIKELRKYYDFEDFTDSLIRFSASNDKGFVRMKTYSNSFVIPVQIDRFLAERNNHNELF</sequence>
<evidence type="ECO:0000313" key="2">
    <source>
        <dbReference type="EMBL" id="MBA2876286.1"/>
    </source>
</evidence>
<proteinExistence type="predicted"/>
<dbReference type="SUPFAM" id="SSF52540">
    <property type="entry name" value="P-loop containing nucleoside triphosphate hydrolases"/>
    <property type="match status" value="1"/>
</dbReference>
<protein>
    <submittedName>
        <fullName evidence="2">DNA helicase HerA-like ATPase</fullName>
    </submittedName>
</protein>
<keyword evidence="2" id="KW-0547">Nucleotide-binding</keyword>
<organism evidence="2 3">
    <name type="scientific">Thermaerobacillus caldiproteolyticus</name>
    <dbReference type="NCBI Taxonomy" id="247480"/>
    <lineage>
        <taxon>Bacteria</taxon>
        <taxon>Bacillati</taxon>
        <taxon>Bacillota</taxon>
        <taxon>Bacilli</taxon>
        <taxon>Bacillales</taxon>
        <taxon>Anoxybacillaceae</taxon>
        <taxon>Thermaerobacillus</taxon>
    </lineage>
</organism>
<dbReference type="InterPro" id="IPR008571">
    <property type="entry name" value="HerA-like"/>
</dbReference>
<gene>
    <name evidence="2" type="ORF">HNR31_003081</name>
</gene>
<comment type="caution">
    <text evidence="2">The sequence shown here is derived from an EMBL/GenBank/DDBJ whole genome shotgun (WGS) entry which is preliminary data.</text>
</comment>
<evidence type="ECO:0000313" key="3">
    <source>
        <dbReference type="Proteomes" id="UP000523087"/>
    </source>
</evidence>
<dbReference type="InterPro" id="IPR002789">
    <property type="entry name" value="HerA_central"/>
</dbReference>
<keyword evidence="2" id="KW-0378">Hydrolase</keyword>
<dbReference type="Proteomes" id="UP000523087">
    <property type="component" value="Unassembled WGS sequence"/>
</dbReference>
<reference evidence="2 3" key="1">
    <citation type="submission" date="2020-07" db="EMBL/GenBank/DDBJ databases">
        <title>Genomic Encyclopedia of Type Strains, Phase IV (KMG-IV): sequencing the most valuable type-strain genomes for metagenomic binning, comparative biology and taxonomic classification.</title>
        <authorList>
            <person name="Goeker M."/>
        </authorList>
    </citation>
    <scope>NUCLEOTIDE SEQUENCE [LARGE SCALE GENOMIC DNA]</scope>
    <source>
        <strain evidence="2 3">DSM 15730</strain>
    </source>
</reference>
<accession>A0A7V9Z991</accession>
<evidence type="ECO:0000259" key="1">
    <source>
        <dbReference type="Pfam" id="PF01935"/>
    </source>
</evidence>
<name>A0A7V9Z991_9BACL</name>
<feature type="domain" description="Helicase HerA central" evidence="1">
    <location>
        <begin position="197"/>
        <end position="529"/>
    </location>
</feature>
<dbReference type="Gene3D" id="3.40.50.300">
    <property type="entry name" value="P-loop containing nucleotide triphosphate hydrolases"/>
    <property type="match status" value="2"/>
</dbReference>
<dbReference type="PANTHER" id="PTHR42957:SF1">
    <property type="entry name" value="HELICASE MJ1565-RELATED"/>
    <property type="match status" value="1"/>
</dbReference>
<dbReference type="PANTHER" id="PTHR42957">
    <property type="entry name" value="HELICASE MJ1565-RELATED"/>
    <property type="match status" value="1"/>
</dbReference>
<dbReference type="AlphaFoldDB" id="A0A7V9Z991"/>
<keyword evidence="2" id="KW-0347">Helicase</keyword>
<keyword evidence="2" id="KW-0067">ATP-binding</keyword>
<dbReference type="InterPro" id="IPR027417">
    <property type="entry name" value="P-loop_NTPase"/>
</dbReference>